<protein>
    <recommendedName>
        <fullName evidence="2">TIGR00725 family protein</fullName>
    </recommendedName>
</protein>
<dbReference type="SUPFAM" id="SSF102405">
    <property type="entry name" value="MCP/YpsA-like"/>
    <property type="match status" value="1"/>
</dbReference>
<name>A0A0F9L9N2_9ZZZZ</name>
<dbReference type="PANTHER" id="PTHR43393">
    <property type="entry name" value="CYTOKININ RIBOSIDE 5'-MONOPHOSPHATE PHOSPHORIBOHYDROLASE"/>
    <property type="match status" value="1"/>
</dbReference>
<accession>A0A0F9L9N2</accession>
<proteinExistence type="predicted"/>
<evidence type="ECO:0008006" key="2">
    <source>
        <dbReference type="Google" id="ProtNLM"/>
    </source>
</evidence>
<dbReference type="InterPro" id="IPR052341">
    <property type="entry name" value="LOG_family_nucleotidases"/>
</dbReference>
<dbReference type="Gene3D" id="3.40.50.450">
    <property type="match status" value="1"/>
</dbReference>
<dbReference type="GO" id="GO:0005829">
    <property type="term" value="C:cytosol"/>
    <property type="evidence" value="ECO:0007669"/>
    <property type="project" value="TreeGrafter"/>
</dbReference>
<comment type="caution">
    <text evidence="1">The sequence shown here is derived from an EMBL/GenBank/DDBJ whole genome shotgun (WGS) entry which is preliminary data.</text>
</comment>
<evidence type="ECO:0000313" key="1">
    <source>
        <dbReference type="EMBL" id="KKM24345.1"/>
    </source>
</evidence>
<sequence>MGAIKGIVSVIGASDINKEIEGKTIEIGKLLAKNNYAVACGGLSGVMEAICKGVKQENGFTIGIIPFGEKNKANEYVDLVIPCPFSQARNIVVVLTGDVCLAISGKAGTLSEICFAWIYQKPIVALSSVTGWSSKIANQKLDDRRNDMIYGVETPQGAIEKIKELMNKKHKNLKTYKENNL</sequence>
<dbReference type="AlphaFoldDB" id="A0A0F9L9N2"/>
<dbReference type="Pfam" id="PF18306">
    <property type="entry name" value="LDcluster4"/>
    <property type="match status" value="1"/>
</dbReference>
<dbReference type="EMBL" id="LAZR01012944">
    <property type="protein sequence ID" value="KKM24345.1"/>
    <property type="molecule type" value="Genomic_DNA"/>
</dbReference>
<reference evidence="1" key="1">
    <citation type="journal article" date="2015" name="Nature">
        <title>Complex archaea that bridge the gap between prokaryotes and eukaryotes.</title>
        <authorList>
            <person name="Spang A."/>
            <person name="Saw J.H."/>
            <person name="Jorgensen S.L."/>
            <person name="Zaremba-Niedzwiedzka K."/>
            <person name="Martijn J."/>
            <person name="Lind A.E."/>
            <person name="van Eijk R."/>
            <person name="Schleper C."/>
            <person name="Guy L."/>
            <person name="Ettema T.J."/>
        </authorList>
    </citation>
    <scope>NUCLEOTIDE SEQUENCE</scope>
</reference>
<dbReference type="InterPro" id="IPR041164">
    <property type="entry name" value="LDcluster4"/>
</dbReference>
<gene>
    <name evidence="1" type="ORF">LCGC14_1606040</name>
</gene>
<dbReference type="NCBIfam" id="TIGR00725">
    <property type="entry name" value="TIGR00725 family protein"/>
    <property type="match status" value="1"/>
</dbReference>
<dbReference type="PANTHER" id="PTHR43393:SF3">
    <property type="entry name" value="LYSINE DECARBOXYLASE-LIKE PROTEIN"/>
    <property type="match status" value="1"/>
</dbReference>
<organism evidence="1">
    <name type="scientific">marine sediment metagenome</name>
    <dbReference type="NCBI Taxonomy" id="412755"/>
    <lineage>
        <taxon>unclassified sequences</taxon>
        <taxon>metagenomes</taxon>
        <taxon>ecological metagenomes</taxon>
    </lineage>
</organism>
<dbReference type="InterPro" id="IPR005268">
    <property type="entry name" value="CHP00725"/>
</dbReference>